<dbReference type="GO" id="GO:1990573">
    <property type="term" value="P:potassium ion import across plasma membrane"/>
    <property type="evidence" value="ECO:0007669"/>
    <property type="project" value="TreeGrafter"/>
</dbReference>
<feature type="transmembrane region" description="Helical" evidence="7">
    <location>
        <begin position="370"/>
        <end position="394"/>
    </location>
</feature>
<dbReference type="InterPro" id="IPR051143">
    <property type="entry name" value="TrkH_K-transport"/>
</dbReference>
<comment type="caution">
    <text evidence="7">Lacks conserved residue(s) required for the propagation of feature annotation.</text>
</comment>
<gene>
    <name evidence="9" type="ORF">P170DRAFT_503516</name>
</gene>
<evidence type="ECO:0000256" key="4">
    <source>
        <dbReference type="ARBA" id="ARBA00022989"/>
    </source>
</evidence>
<comment type="similarity">
    <text evidence="7">Belongs to the TrkH potassium transport family.</text>
</comment>
<evidence type="ECO:0000256" key="3">
    <source>
        <dbReference type="ARBA" id="ARBA00022692"/>
    </source>
</evidence>
<feature type="region of interest" description="Disordered" evidence="8">
    <location>
        <begin position="138"/>
        <end position="157"/>
    </location>
</feature>
<keyword evidence="7" id="KW-0633">Potassium transport</keyword>
<protein>
    <recommendedName>
        <fullName evidence="7">Potassium transport protein</fullName>
    </recommendedName>
</protein>
<keyword evidence="2 7" id="KW-0813">Transport</keyword>
<proteinExistence type="inferred from homology"/>
<dbReference type="Pfam" id="PF02386">
    <property type="entry name" value="TrkH"/>
    <property type="match status" value="1"/>
</dbReference>
<dbReference type="InterPro" id="IPR015958">
    <property type="entry name" value="Trk1_fungi"/>
</dbReference>
<feature type="transmembrane region" description="Helical" evidence="7">
    <location>
        <begin position="435"/>
        <end position="457"/>
    </location>
</feature>
<dbReference type="GO" id="GO:0030007">
    <property type="term" value="P:intracellular potassium ion homeostasis"/>
    <property type="evidence" value="ECO:0007669"/>
    <property type="project" value="UniProtKB-UniRule"/>
</dbReference>
<evidence type="ECO:0000313" key="9">
    <source>
        <dbReference type="EMBL" id="PLB44632.1"/>
    </source>
</evidence>
<keyword evidence="10" id="KW-1185">Reference proteome</keyword>
<feature type="transmembrane region" description="Helical" evidence="7">
    <location>
        <begin position="39"/>
        <end position="57"/>
    </location>
</feature>
<sequence length="706" mass="78981">MLVQLWSTKPLVIVRDRSRPLAQCLMALLPPFNFITLHYAYFLVTPLICSAIFWGAATPSRSVAYVDALFMCVSAMTGAGLNTVDLSSLNSFQQSILFVLLFLGHAILISSTVLFVRKRAFELKFKGISNERAQKSRLNQLSSLNRPSDGANDPVDIEPGQQLSVLKSNGTQPLATVAAAPVETSVIPENDDRIRWMDDDQTTIGHMRPRSHHHSHRVFPMVGVGARPDLNNHPRDVPPSLSLPKEAEEDDISRFKGMLQGTQKYFASKGLISRNSQFHGLSPEEREKLGGVEYRAVSFLSLIVLLYWLMFMLFGIIGMGGWLEANHPDIARENGLSPFWTGAFFAVSAFVNSGMSLLDANMTALQTSAYPLITMGMLILAGNTLYPCFLRFIIWTMRRLIPNRPDWEAWKVTLDFILDHPRRVYTNLFPARHTWYLLGTIIFLNGIDWAGFELLAIGNKEIEELPTGYRILDGLFQALAVRAGGFYVVTIADLRQGLLVLYVIQYVSAYPVLVTIRNTNVYEERSLGVYAHDEPHEVSDSRTYSSVLIDLVRHRLLGREGASPKEASRSYFVHQQLRSQLSHDIWWIALAVLFIAIAESSNFRRDPVGYSTFNILFETVTAYGCVGVSVGYPGTNSSFVGACHPISKLILAAVTIRGRHRGLPVAIDRAIMLPNENLAWAEEEDAALRREQSRTWGMEKMPVGAV</sequence>
<dbReference type="GO" id="GO:0140107">
    <property type="term" value="F:high-affinity potassium ion transmembrane transporter activity"/>
    <property type="evidence" value="ECO:0007669"/>
    <property type="project" value="TreeGrafter"/>
</dbReference>
<comment type="caution">
    <text evidence="9">The sequence shown here is derived from an EMBL/GenBank/DDBJ whole genome shotgun (WGS) entry which is preliminary data.</text>
</comment>
<keyword evidence="5 7" id="KW-0406">Ion transport</keyword>
<dbReference type="PANTHER" id="PTHR31064">
    <property type="entry name" value="POTASSIUM TRANSPORT PROTEIN DDB_G0292412-RELATED"/>
    <property type="match status" value="1"/>
</dbReference>
<feature type="transmembrane region" description="Helical" evidence="7">
    <location>
        <begin position="96"/>
        <end position="116"/>
    </location>
</feature>
<keyword evidence="3 7" id="KW-0812">Transmembrane</keyword>
<dbReference type="Proteomes" id="UP000234275">
    <property type="component" value="Unassembled WGS sequence"/>
</dbReference>
<dbReference type="GO" id="GO:0005886">
    <property type="term" value="C:plasma membrane"/>
    <property type="evidence" value="ECO:0007669"/>
    <property type="project" value="InterPro"/>
</dbReference>
<evidence type="ECO:0000256" key="2">
    <source>
        <dbReference type="ARBA" id="ARBA00022448"/>
    </source>
</evidence>
<name>A0A2I2FVH6_9EURO</name>
<dbReference type="PIRSF" id="PIRSF002450">
    <property type="entry name" value="K+_transpter_TRK"/>
    <property type="match status" value="1"/>
</dbReference>
<organism evidence="9 10">
    <name type="scientific">Aspergillus steynii IBT 23096</name>
    <dbReference type="NCBI Taxonomy" id="1392250"/>
    <lineage>
        <taxon>Eukaryota</taxon>
        <taxon>Fungi</taxon>
        <taxon>Dikarya</taxon>
        <taxon>Ascomycota</taxon>
        <taxon>Pezizomycotina</taxon>
        <taxon>Eurotiomycetes</taxon>
        <taxon>Eurotiomycetidae</taxon>
        <taxon>Eurotiales</taxon>
        <taxon>Aspergillaceae</taxon>
        <taxon>Aspergillus</taxon>
        <taxon>Aspergillus subgen. Circumdati</taxon>
    </lineage>
</organism>
<feature type="transmembrane region" description="Helical" evidence="7">
    <location>
        <begin position="296"/>
        <end position="319"/>
    </location>
</feature>
<comment type="subcellular location">
    <subcellularLocation>
        <location evidence="1">Membrane</location>
        <topology evidence="1">Multi-pass membrane protein</topology>
    </subcellularLocation>
</comment>
<reference evidence="9 10" key="1">
    <citation type="submission" date="2016-12" db="EMBL/GenBank/DDBJ databases">
        <title>The genomes of Aspergillus section Nigri reveals drivers in fungal speciation.</title>
        <authorList>
            <consortium name="DOE Joint Genome Institute"/>
            <person name="Vesth T.C."/>
            <person name="Nybo J."/>
            <person name="Theobald S."/>
            <person name="Brandl J."/>
            <person name="Frisvad J.C."/>
            <person name="Nielsen K.F."/>
            <person name="Lyhne E.K."/>
            <person name="Kogle M.E."/>
            <person name="Kuo A."/>
            <person name="Riley R."/>
            <person name="Clum A."/>
            <person name="Nolan M."/>
            <person name="Lipzen A."/>
            <person name="Salamov A."/>
            <person name="Henrissat B."/>
            <person name="Wiebenga A."/>
            <person name="De Vries R.P."/>
            <person name="Grigoriev I.V."/>
            <person name="Mortensen U.H."/>
            <person name="Andersen M.R."/>
            <person name="Baker S.E."/>
        </authorList>
    </citation>
    <scope>NUCLEOTIDE SEQUENCE [LARGE SCALE GENOMIC DNA]</scope>
    <source>
        <strain evidence="9 10">IBT 23096</strain>
    </source>
</reference>
<keyword evidence="7" id="KW-0630">Potassium</keyword>
<dbReference type="STRING" id="1392250.A0A2I2FVH6"/>
<keyword evidence="4 7" id="KW-1133">Transmembrane helix</keyword>
<evidence type="ECO:0000256" key="5">
    <source>
        <dbReference type="ARBA" id="ARBA00023065"/>
    </source>
</evidence>
<evidence type="ECO:0000256" key="6">
    <source>
        <dbReference type="ARBA" id="ARBA00023136"/>
    </source>
</evidence>
<dbReference type="GeneID" id="36561912"/>
<dbReference type="PANTHER" id="PTHR31064:SF37">
    <property type="entry name" value="TRANSPORTER, PUTATIVE (EUROFUNG)-RELATED"/>
    <property type="match status" value="1"/>
</dbReference>
<dbReference type="InterPro" id="IPR003445">
    <property type="entry name" value="Cat_transpt"/>
</dbReference>
<evidence type="ECO:0000256" key="1">
    <source>
        <dbReference type="ARBA" id="ARBA00004141"/>
    </source>
</evidence>
<feature type="transmembrane region" description="Helical" evidence="7">
    <location>
        <begin position="64"/>
        <end position="84"/>
    </location>
</feature>
<evidence type="ECO:0000256" key="7">
    <source>
        <dbReference type="PIRNR" id="PIRNR002450"/>
    </source>
</evidence>
<dbReference type="RefSeq" id="XP_024699934.1">
    <property type="nucleotide sequence ID" value="XM_024854206.1"/>
</dbReference>
<dbReference type="EMBL" id="MSFO01000009">
    <property type="protein sequence ID" value="PLB44632.1"/>
    <property type="molecule type" value="Genomic_DNA"/>
</dbReference>
<dbReference type="OrthoDB" id="9999863at2759"/>
<keyword evidence="6 7" id="KW-0472">Membrane</keyword>
<accession>A0A2I2FVH6</accession>
<evidence type="ECO:0000313" key="10">
    <source>
        <dbReference type="Proteomes" id="UP000234275"/>
    </source>
</evidence>
<dbReference type="AlphaFoldDB" id="A0A2I2FVH6"/>
<evidence type="ECO:0000256" key="8">
    <source>
        <dbReference type="SAM" id="MobiDB-lite"/>
    </source>
</evidence>
<dbReference type="VEuPathDB" id="FungiDB:P170DRAFT_503516"/>